<feature type="region of interest" description="Disordered" evidence="1">
    <location>
        <begin position="44"/>
        <end position="72"/>
    </location>
</feature>
<feature type="region of interest" description="Disordered" evidence="1">
    <location>
        <begin position="507"/>
        <end position="543"/>
    </location>
</feature>
<feature type="compositionally biased region" description="Basic and acidic residues" evidence="1">
    <location>
        <begin position="525"/>
        <end position="534"/>
    </location>
</feature>
<dbReference type="InterPro" id="IPR013087">
    <property type="entry name" value="Znf_C2H2_type"/>
</dbReference>
<gene>
    <name evidence="3" type="ORF">CLODIP_2_CD03210</name>
</gene>
<accession>A0A8S1E3I2</accession>
<sequence length="733" mass="83153">MNTPCENCKTGYLITKDSKIICNNENCPLHTIRLRMSEEKQQCKVDVPQKPIQERGQGVQEDDQNNASDETPLSLEAVGDKLEKSLRPLIVSGNEQQREANVPREPIIPTTTQERDQNIQQEEVQIDASVEMRDKHYFHELGDGMEYLLTEQFKTLSASERETDTGPNSMGPKMELDEEPILPTVTQEREKNTHEGDMQDIHSNLETGDLMDRLLTAQSKSLSSASDAGKHSMDDPETKNMMKELYEICTNGFVSSNKNRDCSNEFSSSHSYDRMNQIVKEYFGELPDLVPPAVAEEHGPIVQEEGQFDVSAEMRRQLPSLEGVSSAEEIMRLPASERGSNADKQNEIDREAGAQSLALQGLLETRSNGPDVIQVANQLLHLNPKRKRIKRTPLSARTFELKEDSPCVKSHEPFLKDFYEKEISLVMNNSRFVELIPPTRSNPNTPREADEVAAPVIQEGSNLPLLTPTNIKSPLASSTSGLQTKNNSPQAQSTELRVIPSRNLTFENEQARGPRLDESNIISPKKREEFKPKESSSQNVPIKTPNKIKQSKLPVACKPILPKINFFCVICEQKFADIVAHQEIPIHKNNTFIKSFPSVEAVMPNGSQNFEFKFCSACQGLFYNDRFKSGDHECYLLTTLNSTISNVMPRNGNYYCLMCQVQFKELRTLESHWTNSHRHNNNFFINEIRGIHTLLPKDTHRDAFQFCCNFCQVFQFVNRKSKICGRVVNRFPQ</sequence>
<protein>
    <recommendedName>
        <fullName evidence="2">C2H2-type domain-containing protein</fullName>
    </recommendedName>
</protein>
<evidence type="ECO:0000259" key="2">
    <source>
        <dbReference type="PROSITE" id="PS00028"/>
    </source>
</evidence>
<feature type="region of interest" description="Disordered" evidence="1">
    <location>
        <begin position="463"/>
        <end position="494"/>
    </location>
</feature>
<feature type="region of interest" description="Disordered" evidence="1">
    <location>
        <begin position="91"/>
        <end position="116"/>
    </location>
</feature>
<name>A0A8S1E3I2_9INSE</name>
<comment type="caution">
    <text evidence="3">The sequence shown here is derived from an EMBL/GenBank/DDBJ whole genome shotgun (WGS) entry which is preliminary data.</text>
</comment>
<dbReference type="AlphaFoldDB" id="A0A8S1E3I2"/>
<feature type="domain" description="C2H2-type" evidence="2">
    <location>
        <begin position="656"/>
        <end position="677"/>
    </location>
</feature>
<dbReference type="PROSITE" id="PS00028">
    <property type="entry name" value="ZINC_FINGER_C2H2_1"/>
    <property type="match status" value="1"/>
</dbReference>
<evidence type="ECO:0000256" key="1">
    <source>
        <dbReference type="SAM" id="MobiDB-lite"/>
    </source>
</evidence>
<evidence type="ECO:0000313" key="3">
    <source>
        <dbReference type="EMBL" id="CAB3387483.1"/>
    </source>
</evidence>
<proteinExistence type="predicted"/>
<feature type="compositionally biased region" description="Basic and acidic residues" evidence="1">
    <location>
        <begin position="509"/>
        <end position="518"/>
    </location>
</feature>
<dbReference type="Proteomes" id="UP000494165">
    <property type="component" value="Unassembled WGS sequence"/>
</dbReference>
<organism evidence="3 4">
    <name type="scientific">Cloeon dipterum</name>
    <dbReference type="NCBI Taxonomy" id="197152"/>
    <lineage>
        <taxon>Eukaryota</taxon>
        <taxon>Metazoa</taxon>
        <taxon>Ecdysozoa</taxon>
        <taxon>Arthropoda</taxon>
        <taxon>Hexapoda</taxon>
        <taxon>Insecta</taxon>
        <taxon>Pterygota</taxon>
        <taxon>Palaeoptera</taxon>
        <taxon>Ephemeroptera</taxon>
        <taxon>Pisciforma</taxon>
        <taxon>Baetidae</taxon>
        <taxon>Cloeon</taxon>
    </lineage>
</organism>
<reference evidence="3 4" key="1">
    <citation type="submission" date="2020-04" db="EMBL/GenBank/DDBJ databases">
        <authorList>
            <person name="Alioto T."/>
            <person name="Alioto T."/>
            <person name="Gomez Garrido J."/>
        </authorList>
    </citation>
    <scope>NUCLEOTIDE SEQUENCE [LARGE SCALE GENOMIC DNA]</scope>
</reference>
<keyword evidence="4" id="KW-1185">Reference proteome</keyword>
<feature type="compositionally biased region" description="Polar residues" evidence="1">
    <location>
        <begin position="467"/>
        <end position="494"/>
    </location>
</feature>
<evidence type="ECO:0000313" key="4">
    <source>
        <dbReference type="Proteomes" id="UP000494165"/>
    </source>
</evidence>
<dbReference type="EMBL" id="CADEPI010000581">
    <property type="protein sequence ID" value="CAB3387483.1"/>
    <property type="molecule type" value="Genomic_DNA"/>
</dbReference>